<gene>
    <name evidence="1" type="ORF">LSAT_V11C900476200</name>
</gene>
<evidence type="ECO:0000313" key="2">
    <source>
        <dbReference type="Proteomes" id="UP000235145"/>
    </source>
</evidence>
<accession>A0A9R1UJX5</accession>
<dbReference type="AlphaFoldDB" id="A0A9R1UJX5"/>
<comment type="caution">
    <text evidence="1">The sequence shown here is derived from an EMBL/GenBank/DDBJ whole genome shotgun (WGS) entry which is preliminary data.</text>
</comment>
<protein>
    <submittedName>
        <fullName evidence="1">Uncharacterized protein</fullName>
    </submittedName>
</protein>
<organism evidence="1 2">
    <name type="scientific">Lactuca sativa</name>
    <name type="common">Garden lettuce</name>
    <dbReference type="NCBI Taxonomy" id="4236"/>
    <lineage>
        <taxon>Eukaryota</taxon>
        <taxon>Viridiplantae</taxon>
        <taxon>Streptophyta</taxon>
        <taxon>Embryophyta</taxon>
        <taxon>Tracheophyta</taxon>
        <taxon>Spermatophyta</taxon>
        <taxon>Magnoliopsida</taxon>
        <taxon>eudicotyledons</taxon>
        <taxon>Gunneridae</taxon>
        <taxon>Pentapetalae</taxon>
        <taxon>asterids</taxon>
        <taxon>campanulids</taxon>
        <taxon>Asterales</taxon>
        <taxon>Asteraceae</taxon>
        <taxon>Cichorioideae</taxon>
        <taxon>Cichorieae</taxon>
        <taxon>Lactucinae</taxon>
        <taxon>Lactuca</taxon>
    </lineage>
</organism>
<reference evidence="1 2" key="1">
    <citation type="journal article" date="2017" name="Nat. Commun.">
        <title>Genome assembly with in vitro proximity ligation data and whole-genome triplication in lettuce.</title>
        <authorList>
            <person name="Reyes-Chin-Wo S."/>
            <person name="Wang Z."/>
            <person name="Yang X."/>
            <person name="Kozik A."/>
            <person name="Arikit S."/>
            <person name="Song C."/>
            <person name="Xia L."/>
            <person name="Froenicke L."/>
            <person name="Lavelle D.O."/>
            <person name="Truco M.J."/>
            <person name="Xia R."/>
            <person name="Zhu S."/>
            <person name="Xu C."/>
            <person name="Xu H."/>
            <person name="Xu X."/>
            <person name="Cox K."/>
            <person name="Korf I."/>
            <person name="Meyers B.C."/>
            <person name="Michelmore R.W."/>
        </authorList>
    </citation>
    <scope>NUCLEOTIDE SEQUENCE [LARGE SCALE GENOMIC DNA]</scope>
    <source>
        <strain evidence="2">cv. Salinas</strain>
        <tissue evidence="1">Seedlings</tissue>
    </source>
</reference>
<dbReference type="EMBL" id="NBSK02000009">
    <property type="protein sequence ID" value="KAJ0188276.1"/>
    <property type="molecule type" value="Genomic_DNA"/>
</dbReference>
<name>A0A9R1UJX5_LACSA</name>
<keyword evidence="2" id="KW-1185">Reference proteome</keyword>
<evidence type="ECO:0000313" key="1">
    <source>
        <dbReference type="EMBL" id="KAJ0188276.1"/>
    </source>
</evidence>
<dbReference type="Proteomes" id="UP000235145">
    <property type="component" value="Unassembled WGS sequence"/>
</dbReference>
<sequence>MGCVRINFSDQDQGYTNERVATLNETIKNFDEKIAEYKTQLQGAGFPVETFAIKGRQIKLIQEKKWYQKECDKLNSQVLDINRLIFASEAFQHAQQMANLEAARTELNAMTNNLPHNMKGLVDASNVLIESLIQGHTVPDASNEILESLIQGHGHPPILPDDCFEEDAEGLVLVSLLNIALSKTLKLRSLSASSLVLGKIGVESGIIIEATTMQLIFVNKQKLSTMPSTLAQ</sequence>
<proteinExistence type="predicted"/>